<proteinExistence type="predicted"/>
<keyword evidence="3" id="KW-1185">Reference proteome</keyword>
<protein>
    <submittedName>
        <fullName evidence="2">Uncharacterized protein</fullName>
    </submittedName>
</protein>
<dbReference type="Proteomes" id="UP000646827">
    <property type="component" value="Unassembled WGS sequence"/>
</dbReference>
<dbReference type="AlphaFoldDB" id="A0A8H7RHC0"/>
<keyword evidence="1" id="KW-0175">Coiled coil</keyword>
<dbReference type="EMBL" id="JAEPRB010000915">
    <property type="protein sequence ID" value="KAG2210603.1"/>
    <property type="molecule type" value="Genomic_DNA"/>
</dbReference>
<sequence length="212" mass="25084">MHSWISTAETKFTHFEKLVESQAGIIDAVNKRNAELEQEVHELKHRVAKNTEKKTHSPRDKFLSSTLRSHYKGEMVPKGAVWSFDYDFDHEENSIVKTVLVNYVLKMADDLGYDWTAEVIEEKLAAVFKNARYHSKITPQQQETEKQKSQKCSIRNKKYHARQKTYQKNREALLAEFKDCNRLIERDLMSDEEDLYDEWEVVEDMDQIYYLG</sequence>
<evidence type="ECO:0000256" key="1">
    <source>
        <dbReference type="SAM" id="Coils"/>
    </source>
</evidence>
<comment type="caution">
    <text evidence="2">The sequence shown here is derived from an EMBL/GenBank/DDBJ whole genome shotgun (WGS) entry which is preliminary data.</text>
</comment>
<evidence type="ECO:0000313" key="3">
    <source>
        <dbReference type="Proteomes" id="UP000646827"/>
    </source>
</evidence>
<gene>
    <name evidence="2" type="ORF">INT45_007701</name>
</gene>
<name>A0A8H7RHC0_9FUNG</name>
<reference evidence="2 3" key="1">
    <citation type="submission" date="2020-12" db="EMBL/GenBank/DDBJ databases">
        <title>Metabolic potential, ecology and presence of endohyphal bacteria is reflected in genomic diversity of Mucoromycotina.</title>
        <authorList>
            <person name="Muszewska A."/>
            <person name="Okrasinska A."/>
            <person name="Steczkiewicz K."/>
            <person name="Drgas O."/>
            <person name="Orlowska M."/>
            <person name="Perlinska-Lenart U."/>
            <person name="Aleksandrzak-Piekarczyk T."/>
            <person name="Szatraj K."/>
            <person name="Zielenkiewicz U."/>
            <person name="Pilsyk S."/>
            <person name="Malc E."/>
            <person name="Mieczkowski P."/>
            <person name="Kruszewska J.S."/>
            <person name="Biernat P."/>
            <person name="Pawlowska J."/>
        </authorList>
    </citation>
    <scope>NUCLEOTIDE SEQUENCE [LARGE SCALE GENOMIC DNA]</scope>
    <source>
        <strain evidence="2 3">CBS 142.35</strain>
    </source>
</reference>
<accession>A0A8H7RHC0</accession>
<organism evidence="2 3">
    <name type="scientific">Circinella minor</name>
    <dbReference type="NCBI Taxonomy" id="1195481"/>
    <lineage>
        <taxon>Eukaryota</taxon>
        <taxon>Fungi</taxon>
        <taxon>Fungi incertae sedis</taxon>
        <taxon>Mucoromycota</taxon>
        <taxon>Mucoromycotina</taxon>
        <taxon>Mucoromycetes</taxon>
        <taxon>Mucorales</taxon>
        <taxon>Lichtheimiaceae</taxon>
        <taxon>Circinella</taxon>
    </lineage>
</organism>
<evidence type="ECO:0000313" key="2">
    <source>
        <dbReference type="EMBL" id="KAG2210603.1"/>
    </source>
</evidence>
<feature type="coiled-coil region" evidence="1">
    <location>
        <begin position="19"/>
        <end position="53"/>
    </location>
</feature>